<dbReference type="InterPro" id="IPR039659">
    <property type="entry name" value="SPT5"/>
</dbReference>
<dbReference type="InterPro" id="IPR041973">
    <property type="entry name" value="KOW_Spt5_1"/>
</dbReference>
<gene>
    <name evidence="2" type="ORF">Fmac_018556</name>
</gene>
<dbReference type="Pfam" id="PF23042">
    <property type="entry name" value="KOW1_SPT5"/>
    <property type="match status" value="1"/>
</dbReference>
<dbReference type="AlphaFoldDB" id="A0ABD1M5A7"/>
<comment type="caution">
    <text evidence="2">The sequence shown here is derived from an EMBL/GenBank/DDBJ whole genome shotgun (WGS) entry which is preliminary data.</text>
</comment>
<evidence type="ECO:0000313" key="3">
    <source>
        <dbReference type="Proteomes" id="UP001603857"/>
    </source>
</evidence>
<dbReference type="SUPFAM" id="SSF50104">
    <property type="entry name" value="Translation proteins SH3-like domain"/>
    <property type="match status" value="1"/>
</dbReference>
<dbReference type="InterPro" id="IPR014722">
    <property type="entry name" value="Rib_uL2_dom2"/>
</dbReference>
<keyword evidence="3" id="KW-1185">Reference proteome</keyword>
<sequence length="244" mass="27563">MEISEKTKKHPCRLNSLTQVRGSEKSYSGSGIVYQPKDDAYDACFMNNIPHSKYQHGHLNACQGIPGIYVTCVAPVPNSEVCHLFTVRSRSPEISDGMWVRIKGGNYKGDLAQVVAVYNTRKKVTVKLISRIDFQALAAKFVVHGIIVKLCEFVELCFNPKIEEESQHHKSLYRVCTENNLVDAHPLPLPPEFHHQSHYLVTMLQQSIAMYHANENLPSVKGQWQKRKLIGRGTFGSVFHATNM</sequence>
<protein>
    <recommendedName>
        <fullName evidence="1">Spt5 KOW domain-containing protein</fullName>
    </recommendedName>
</protein>
<dbReference type="EMBL" id="JBGMDY010000006">
    <property type="protein sequence ID" value="KAL2330975.1"/>
    <property type="molecule type" value="Genomic_DNA"/>
</dbReference>
<dbReference type="PANTHER" id="PTHR11125">
    <property type="entry name" value="SUPPRESSOR OF TY 5"/>
    <property type="match status" value="1"/>
</dbReference>
<dbReference type="Proteomes" id="UP001603857">
    <property type="component" value="Unassembled WGS sequence"/>
</dbReference>
<organism evidence="2 3">
    <name type="scientific">Flemingia macrophylla</name>
    <dbReference type="NCBI Taxonomy" id="520843"/>
    <lineage>
        <taxon>Eukaryota</taxon>
        <taxon>Viridiplantae</taxon>
        <taxon>Streptophyta</taxon>
        <taxon>Embryophyta</taxon>
        <taxon>Tracheophyta</taxon>
        <taxon>Spermatophyta</taxon>
        <taxon>Magnoliopsida</taxon>
        <taxon>eudicotyledons</taxon>
        <taxon>Gunneridae</taxon>
        <taxon>Pentapetalae</taxon>
        <taxon>rosids</taxon>
        <taxon>fabids</taxon>
        <taxon>Fabales</taxon>
        <taxon>Fabaceae</taxon>
        <taxon>Papilionoideae</taxon>
        <taxon>50 kb inversion clade</taxon>
        <taxon>NPAAA clade</taxon>
        <taxon>indigoferoid/millettioid clade</taxon>
        <taxon>Phaseoleae</taxon>
        <taxon>Flemingia</taxon>
    </lineage>
</organism>
<accession>A0ABD1M5A7</accession>
<dbReference type="InterPro" id="IPR008991">
    <property type="entry name" value="Translation_prot_SH3-like_sf"/>
</dbReference>
<name>A0ABD1M5A7_9FABA</name>
<proteinExistence type="predicted"/>
<evidence type="ECO:0000313" key="2">
    <source>
        <dbReference type="EMBL" id="KAL2330975.1"/>
    </source>
</evidence>
<evidence type="ECO:0000259" key="1">
    <source>
        <dbReference type="Pfam" id="PF23042"/>
    </source>
</evidence>
<reference evidence="2 3" key="1">
    <citation type="submission" date="2024-08" db="EMBL/GenBank/DDBJ databases">
        <title>Insights into the chromosomal genome structure of Flemingia macrophylla.</title>
        <authorList>
            <person name="Ding Y."/>
            <person name="Zhao Y."/>
            <person name="Bi W."/>
            <person name="Wu M."/>
            <person name="Zhao G."/>
            <person name="Gong Y."/>
            <person name="Li W."/>
            <person name="Zhang P."/>
        </authorList>
    </citation>
    <scope>NUCLEOTIDE SEQUENCE [LARGE SCALE GENOMIC DNA]</scope>
    <source>
        <strain evidence="2">DYQJB</strain>
        <tissue evidence="2">Leaf</tissue>
    </source>
</reference>
<dbReference type="CDD" id="cd06081">
    <property type="entry name" value="KOW_Spt5_1"/>
    <property type="match status" value="1"/>
</dbReference>
<feature type="domain" description="Spt5 KOW" evidence="1">
    <location>
        <begin position="94"/>
        <end position="146"/>
    </location>
</feature>
<dbReference type="Gene3D" id="2.30.30.30">
    <property type="match status" value="1"/>
</dbReference>
<dbReference type="PANTHER" id="PTHR11125:SF8">
    <property type="entry name" value="PROTEIN RNA-DIRECTED DNA METHYLATION 3"/>
    <property type="match status" value="1"/>
</dbReference>